<dbReference type="EMBL" id="CP021983">
    <property type="protein sequence ID" value="ASC70070.1"/>
    <property type="molecule type" value="Genomic_DNA"/>
</dbReference>
<dbReference type="KEGG" id="hhg:XM38_010000"/>
<gene>
    <name evidence="1" type="ORF">XM38_010000</name>
</gene>
<evidence type="ECO:0000313" key="1">
    <source>
        <dbReference type="EMBL" id="ASC70070.1"/>
    </source>
</evidence>
<name>A0A1Z3HIF3_9CYAN</name>
<proteinExistence type="predicted"/>
<keyword evidence="2" id="KW-1185">Reference proteome</keyword>
<dbReference type="SUPFAM" id="SSF47162">
    <property type="entry name" value="Apolipoprotein"/>
    <property type="match status" value="1"/>
</dbReference>
<reference evidence="1 2" key="1">
    <citation type="journal article" date="2016" name="Biochim. Biophys. Acta">
        <title>Characterization of red-shifted phycobilisomes isolated from the chlorophyll f-containing cyanobacterium Halomicronema hongdechloris.</title>
        <authorList>
            <person name="Li Y."/>
            <person name="Lin Y."/>
            <person name="Garvey C.J."/>
            <person name="Birch D."/>
            <person name="Corkery R.W."/>
            <person name="Loughlin P.C."/>
            <person name="Scheer H."/>
            <person name="Willows R.D."/>
            <person name="Chen M."/>
        </authorList>
    </citation>
    <scope>NUCLEOTIDE SEQUENCE [LARGE SCALE GENOMIC DNA]</scope>
    <source>
        <strain evidence="1 2">C2206</strain>
    </source>
</reference>
<evidence type="ECO:0000313" key="2">
    <source>
        <dbReference type="Proteomes" id="UP000191901"/>
    </source>
</evidence>
<dbReference type="RefSeq" id="WP_080806272.1">
    <property type="nucleotide sequence ID" value="NZ_CP021983.2"/>
</dbReference>
<protein>
    <submittedName>
        <fullName evidence="1">Uncharacterized protein</fullName>
    </submittedName>
</protein>
<dbReference type="Proteomes" id="UP000191901">
    <property type="component" value="Chromosome"/>
</dbReference>
<sequence length="165" mass="18914">MNDEWAKQIWQVVDAVAHDANHWYQQLDQQLQQVSEQLADTSDEWAAQLRRSLEPEIDRWADDVYRATEPVEQALDATLGAMVEQVDAVVEPIVGEWIAGLDNWFEQLLLPVNNTLDPWSHNQPTCIGCRHYYGQIHGGSQLICAMHPYGPEDDSCPDWESVWTL</sequence>
<accession>A0A1Z3HIF3</accession>
<dbReference type="OrthoDB" id="511993at2"/>
<dbReference type="AlphaFoldDB" id="A0A1Z3HIF3"/>
<organism evidence="1 2">
    <name type="scientific">Halomicronema hongdechloris C2206</name>
    <dbReference type="NCBI Taxonomy" id="1641165"/>
    <lineage>
        <taxon>Bacteria</taxon>
        <taxon>Bacillati</taxon>
        <taxon>Cyanobacteriota</taxon>
        <taxon>Cyanophyceae</taxon>
        <taxon>Nodosilineales</taxon>
        <taxon>Nodosilineaceae</taxon>
        <taxon>Halomicronema</taxon>
    </lineage>
</organism>